<feature type="chain" id="PRO_5038078497" description="Anchored repeat ABC transporter, substrate-binding protein" evidence="4">
    <location>
        <begin position="22"/>
        <end position="508"/>
    </location>
</feature>
<dbReference type="InterPro" id="IPR022434">
    <property type="entry name" value="ABC_LPXTG_lipo_actinobac"/>
</dbReference>
<dbReference type="GO" id="GO:0030001">
    <property type="term" value="P:metal ion transport"/>
    <property type="evidence" value="ECO:0007669"/>
    <property type="project" value="InterPro"/>
</dbReference>
<keyword evidence="2 4" id="KW-0732">Signal</keyword>
<dbReference type="PRINTS" id="PR00691">
    <property type="entry name" value="ADHESINB"/>
</dbReference>
<organism evidence="5 6">
    <name type="scientific">Dactylosporangium siamense</name>
    <dbReference type="NCBI Taxonomy" id="685454"/>
    <lineage>
        <taxon>Bacteria</taxon>
        <taxon>Bacillati</taxon>
        <taxon>Actinomycetota</taxon>
        <taxon>Actinomycetes</taxon>
        <taxon>Micromonosporales</taxon>
        <taxon>Micromonosporaceae</taxon>
        <taxon>Dactylosporangium</taxon>
    </lineage>
</organism>
<proteinExistence type="inferred from homology"/>
<dbReference type="InterPro" id="IPR022435">
    <property type="entry name" value="Surface-anchored_actinobac"/>
</dbReference>
<dbReference type="SUPFAM" id="SSF53807">
    <property type="entry name" value="Helical backbone' metal receptor"/>
    <property type="match status" value="1"/>
</dbReference>
<evidence type="ECO:0000256" key="4">
    <source>
        <dbReference type="SAM" id="SignalP"/>
    </source>
</evidence>
<dbReference type="Pfam" id="PF01297">
    <property type="entry name" value="ZnuA"/>
    <property type="match status" value="2"/>
</dbReference>
<dbReference type="InterPro" id="IPR006128">
    <property type="entry name" value="Lipoprotein_PsaA-like"/>
</dbReference>
<dbReference type="Gene3D" id="3.40.50.1980">
    <property type="entry name" value="Nitrogenase molybdenum iron protein domain"/>
    <property type="match status" value="2"/>
</dbReference>
<dbReference type="NCBIfam" id="NF038134">
    <property type="entry name" value="choice_anch_M"/>
    <property type="match status" value="1"/>
</dbReference>
<feature type="signal peptide" evidence="4">
    <location>
        <begin position="1"/>
        <end position="21"/>
    </location>
</feature>
<gene>
    <name evidence="5" type="ORF">Dsi01nite_029880</name>
</gene>
<reference evidence="5" key="1">
    <citation type="submission" date="2021-01" db="EMBL/GenBank/DDBJ databases">
        <title>Whole genome shotgun sequence of Dactylosporangium siamense NBRC 106093.</title>
        <authorList>
            <person name="Komaki H."/>
            <person name="Tamura T."/>
        </authorList>
    </citation>
    <scope>NUCLEOTIDE SEQUENCE</scope>
    <source>
        <strain evidence="5">NBRC 106093</strain>
    </source>
</reference>
<comment type="similarity">
    <text evidence="3">Belongs to the bacterial solute-binding protein 9 family.</text>
</comment>
<keyword evidence="6" id="KW-1185">Reference proteome</keyword>
<dbReference type="InterPro" id="IPR050492">
    <property type="entry name" value="Bact_metal-bind_prot9"/>
</dbReference>
<name>A0A919PIU3_9ACTN</name>
<evidence type="ECO:0000256" key="1">
    <source>
        <dbReference type="ARBA" id="ARBA00022448"/>
    </source>
</evidence>
<dbReference type="PRINTS" id="PR00690">
    <property type="entry name" value="ADHESNFAMILY"/>
</dbReference>
<evidence type="ECO:0000256" key="2">
    <source>
        <dbReference type="ARBA" id="ARBA00022729"/>
    </source>
</evidence>
<dbReference type="GO" id="GO:0046872">
    <property type="term" value="F:metal ion binding"/>
    <property type="evidence" value="ECO:0007669"/>
    <property type="project" value="UniProtKB-KW"/>
</dbReference>
<dbReference type="RefSeq" id="WP_239135904.1">
    <property type="nucleotide sequence ID" value="NZ_BAAAVW010000007.1"/>
</dbReference>
<dbReference type="InterPro" id="IPR006127">
    <property type="entry name" value="ZnuA-like"/>
</dbReference>
<dbReference type="AlphaFoldDB" id="A0A919PIU3"/>
<dbReference type="NCBIfam" id="TIGR03772">
    <property type="entry name" value="anch_rpt_subst"/>
    <property type="match status" value="1"/>
</dbReference>
<sequence>MKPGRVIAALTVLAALAGCGAAPTGDGVVRVVATTEILADLVRAVGGDRVTVDSVVPPGGDPHSYEPTPSDAKTIAKADVTFTNHLLLEEHALIKAIDANAPKDAPNVSLAESAEAYGAQVIPLVENIALDVPWVGLAVRGSGAARGATRASEIRLTATRLDGPGQLAVYLTHALGQPEVYVDSADGLSTADTTLLPPDAHTHVNWAFSKPGVYRLTLSATLSNLDGAAQPVATGTFAFAVGVDAHTVAGPATVLDRGHTDVAVDLDRGELYAWTDAATPGTQRAVPAADVVIDVPNRALDTVPADPRFAFLGPAGQSIHQLPQAVLGKHVHGEIDPHLWQNVANAKAYVQIIRDTLVTRDPAGRDGYRRRSTDYLAELDRLDHDVRARIAGIPADRRQLVTTHDGFGYLAKAYGLTVAGFVVPNPAQEPSAAQVRKLTETITNLRVPAVFMEPNLSKRASVLTQIAKDQGIRICKLYGDSFDEQARHYVTMMRHNADELASCLGGTR</sequence>
<protein>
    <recommendedName>
        <fullName evidence="7">Anchored repeat ABC transporter, substrate-binding protein</fullName>
    </recommendedName>
</protein>
<accession>A0A919PIU3</accession>
<evidence type="ECO:0000256" key="3">
    <source>
        <dbReference type="RuleBase" id="RU003512"/>
    </source>
</evidence>
<dbReference type="EMBL" id="BONQ01000047">
    <property type="protein sequence ID" value="GIG44947.1"/>
    <property type="molecule type" value="Genomic_DNA"/>
</dbReference>
<dbReference type="PANTHER" id="PTHR42953">
    <property type="entry name" value="HIGH-AFFINITY ZINC UPTAKE SYSTEM PROTEIN ZNUA-RELATED"/>
    <property type="match status" value="1"/>
</dbReference>
<comment type="caution">
    <text evidence="5">The sequence shown here is derived from an EMBL/GenBank/DDBJ whole genome shotgun (WGS) entry which is preliminary data.</text>
</comment>
<dbReference type="NCBIfam" id="TIGR03769">
    <property type="entry name" value="P_ac_wall_RPT"/>
    <property type="match status" value="1"/>
</dbReference>
<evidence type="ECO:0000313" key="5">
    <source>
        <dbReference type="EMBL" id="GIG44947.1"/>
    </source>
</evidence>
<dbReference type="GO" id="GO:0007155">
    <property type="term" value="P:cell adhesion"/>
    <property type="evidence" value="ECO:0007669"/>
    <property type="project" value="InterPro"/>
</dbReference>
<dbReference type="Proteomes" id="UP000660611">
    <property type="component" value="Unassembled WGS sequence"/>
</dbReference>
<dbReference type="PROSITE" id="PS51257">
    <property type="entry name" value="PROKAR_LIPOPROTEIN"/>
    <property type="match status" value="1"/>
</dbReference>
<dbReference type="GO" id="GO:0030313">
    <property type="term" value="C:cell envelope"/>
    <property type="evidence" value="ECO:0007669"/>
    <property type="project" value="UniProtKB-SubCell"/>
</dbReference>
<evidence type="ECO:0000313" key="6">
    <source>
        <dbReference type="Proteomes" id="UP000660611"/>
    </source>
</evidence>
<keyword evidence="1 3" id="KW-0813">Transport</keyword>
<dbReference type="InterPro" id="IPR006129">
    <property type="entry name" value="AdhesinB"/>
</dbReference>
<evidence type="ECO:0008006" key="7">
    <source>
        <dbReference type="Google" id="ProtNLM"/>
    </source>
</evidence>